<dbReference type="InterPro" id="IPR036770">
    <property type="entry name" value="Ankyrin_rpt-contain_sf"/>
</dbReference>
<evidence type="ECO:0000256" key="5">
    <source>
        <dbReference type="SAM" id="Phobius"/>
    </source>
</evidence>
<dbReference type="PANTHER" id="PTHR24198:SF165">
    <property type="entry name" value="ANKYRIN REPEAT-CONTAINING PROTEIN-RELATED"/>
    <property type="match status" value="1"/>
</dbReference>
<feature type="repeat" description="ANK" evidence="3">
    <location>
        <begin position="626"/>
        <end position="658"/>
    </location>
</feature>
<evidence type="ECO:0000313" key="6">
    <source>
        <dbReference type="EMBL" id="EQC27161.1"/>
    </source>
</evidence>
<dbReference type="InterPro" id="IPR002110">
    <property type="entry name" value="Ankyrin_rpt"/>
</dbReference>
<reference evidence="6 7" key="1">
    <citation type="submission" date="2012-04" db="EMBL/GenBank/DDBJ databases">
        <title>The Genome Sequence of Saprolegnia declina VS20.</title>
        <authorList>
            <consortium name="The Broad Institute Genome Sequencing Platform"/>
            <person name="Russ C."/>
            <person name="Nusbaum C."/>
            <person name="Tyler B."/>
            <person name="van West P."/>
            <person name="Dieguez-Uribeondo J."/>
            <person name="de Bruijn I."/>
            <person name="Tripathy S."/>
            <person name="Jiang R."/>
            <person name="Young S.K."/>
            <person name="Zeng Q."/>
            <person name="Gargeya S."/>
            <person name="Fitzgerald M."/>
            <person name="Haas B."/>
            <person name="Abouelleil A."/>
            <person name="Alvarado L."/>
            <person name="Arachchi H.M."/>
            <person name="Berlin A."/>
            <person name="Chapman S.B."/>
            <person name="Goldberg J."/>
            <person name="Griggs A."/>
            <person name="Gujja S."/>
            <person name="Hansen M."/>
            <person name="Howarth C."/>
            <person name="Imamovic A."/>
            <person name="Larimer J."/>
            <person name="McCowen C."/>
            <person name="Montmayeur A."/>
            <person name="Murphy C."/>
            <person name="Neiman D."/>
            <person name="Pearson M."/>
            <person name="Priest M."/>
            <person name="Roberts A."/>
            <person name="Saif S."/>
            <person name="Shea T."/>
            <person name="Sisk P."/>
            <person name="Sykes S."/>
            <person name="Wortman J."/>
            <person name="Nusbaum C."/>
            <person name="Birren B."/>
        </authorList>
    </citation>
    <scope>NUCLEOTIDE SEQUENCE [LARGE SCALE GENOMIC DNA]</scope>
    <source>
        <strain evidence="6 7">VS20</strain>
    </source>
</reference>
<dbReference type="RefSeq" id="XP_008619447.1">
    <property type="nucleotide sequence ID" value="XM_008621225.1"/>
</dbReference>
<feature type="repeat" description="ANK" evidence="3">
    <location>
        <begin position="593"/>
        <end position="625"/>
    </location>
</feature>
<dbReference type="PANTHER" id="PTHR24198">
    <property type="entry name" value="ANKYRIN REPEAT AND PROTEIN KINASE DOMAIN-CONTAINING PROTEIN"/>
    <property type="match status" value="1"/>
</dbReference>
<dbReference type="STRING" id="1156394.T0PY29"/>
<dbReference type="SMART" id="SM00248">
    <property type="entry name" value="ANK"/>
    <property type="match status" value="9"/>
</dbReference>
<evidence type="ECO:0000256" key="3">
    <source>
        <dbReference type="PROSITE-ProRule" id="PRU00023"/>
    </source>
</evidence>
<keyword evidence="5" id="KW-1133">Transmembrane helix</keyword>
<sequence length="1252" mass="138079">MERPTYSKVKLQTASSSSETLLDAVDDDVGANEIVTDDTSMTMAELLYDDQGWTILSLAAAEGHERIVQLLLESPRFQEIPEYATDTVIQAVSRDHVAIVQLLWQAIPGQVDVKDGEASLLHIAARDYAHSVLQWLLPHFSSVDQLDKDGQTPLHLSIEANNSRGMDLLLRAGASVNIADELGNTALHMAIQSIDDEDECCEYLQRFLTANADVDIKNKALRTALPADGKRAAELTDKASIQHLLANEAGFRSQFPLHCIARANDVAAIDAWLAQQPVDEAQRKAKVLTALSVQDMDGLTVVMHAAKAINNTKPTQVLDQILPYCTPDTLKIATPSGETVLDMLLQAEITCLANPDHASNEALLKALEGVMVRLNHELDPTTLPDVLLDAKPPLACFGACQETHRSGATNYIKLAESKNWNELQSLLKTNPSVSTINDCDDKGYAVLHHVCKAGSASTLHVLLQQTQLDINLETENDEQMSAIALAAANERIKCVRLLLLAGADHNVDEDVDDTRMKELRAAANPSQLLVYDSWALAKSHPDYYFARLPNTDAAMKCIQAKQTALHAAMHMPLPEYVLDYLTEEADLDAPDDAGETALMVAAKLGHLPNVRYLVEKDVDIDLRDKTGCTALMLAAVAGHGDVAEYLVNHLADIMLIDETGRSVLEKLDVFCRTQPAKDNGRDVPQAQILEMLRKEAQTRATSQAFRDKVALSMITQTTDEIFGGDGADFPKAIQCSLKLGQTFLDDCITLSRHEATFSKLDVLYGSCAEKSALHTVLNMPSTDVIASFETKKACLEHVAFRRLLEIKWELFGQRKYIEQLLMNVLLLLTMTTSSVLFTDELPPFLVLVFGISAVTLVIVAYAVVQGLRPALLWRLARYFHDGSVALDVSLTLPDLPQKKALVRHSLVLLTTGLTLACVLPLLFFADAVGMNTWFASFNNGVLGLTASYFVINEVQEMRADIHGYMASSMNKAQMRIYLLIVLVFVPMKMEWFAVSFEVQRIPKAQLELSVEQADALMASASHRAAWHQQMQALDTVVDKKMDLVRDGLLHIDHFIAVNVKTAFADELKAVESSRKQIKDAIETARRSRGEFSTAILARLRRRTKKELEKFQRNMDRLWKPKATGKGWDDHAKGAVLYELTQRASIAAQLQATSDSIQTAVNDPANVQLEEKDDANDGEDYSYGADDGDAPEDGMAQLKRESTALKVANEAQAKQIEAMTSKLDVVTTKLDTIAALLGHRADATESMRRQSRF</sequence>
<feature type="repeat" description="ANK" evidence="3">
    <location>
        <begin position="182"/>
        <end position="219"/>
    </location>
</feature>
<evidence type="ECO:0000313" key="7">
    <source>
        <dbReference type="Proteomes" id="UP000030762"/>
    </source>
</evidence>
<dbReference type="PROSITE" id="PS50297">
    <property type="entry name" value="ANK_REP_REGION"/>
    <property type="match status" value="3"/>
</dbReference>
<proteinExistence type="predicted"/>
<gene>
    <name evidence="6" type="ORF">SDRG_15063</name>
</gene>
<dbReference type="Gene3D" id="1.25.40.20">
    <property type="entry name" value="Ankyrin repeat-containing domain"/>
    <property type="match status" value="3"/>
</dbReference>
<dbReference type="AlphaFoldDB" id="T0PY29"/>
<name>T0PY29_SAPDV</name>
<dbReference type="eggNOG" id="KOG0504">
    <property type="taxonomic scope" value="Eukaryota"/>
</dbReference>
<feature type="region of interest" description="Disordered" evidence="4">
    <location>
        <begin position="1162"/>
        <end position="1193"/>
    </location>
</feature>
<dbReference type="OrthoDB" id="439236at2759"/>
<evidence type="ECO:0000256" key="2">
    <source>
        <dbReference type="ARBA" id="ARBA00023043"/>
    </source>
</evidence>
<dbReference type="eggNOG" id="KOG4177">
    <property type="taxonomic scope" value="Eukaryota"/>
</dbReference>
<dbReference type="Pfam" id="PF00023">
    <property type="entry name" value="Ank"/>
    <property type="match status" value="1"/>
</dbReference>
<evidence type="ECO:0000256" key="4">
    <source>
        <dbReference type="SAM" id="MobiDB-lite"/>
    </source>
</evidence>
<dbReference type="EMBL" id="JH767214">
    <property type="protein sequence ID" value="EQC27161.1"/>
    <property type="molecule type" value="Genomic_DNA"/>
</dbReference>
<evidence type="ECO:0000256" key="1">
    <source>
        <dbReference type="ARBA" id="ARBA00022737"/>
    </source>
</evidence>
<feature type="transmembrane region" description="Helical" evidence="5">
    <location>
        <begin position="972"/>
        <end position="994"/>
    </location>
</feature>
<dbReference type="SUPFAM" id="SSF48403">
    <property type="entry name" value="Ankyrin repeat"/>
    <property type="match status" value="1"/>
</dbReference>
<feature type="transmembrane region" description="Helical" evidence="5">
    <location>
        <begin position="844"/>
        <end position="864"/>
    </location>
</feature>
<dbReference type="PROSITE" id="PS50088">
    <property type="entry name" value="ANK_REPEAT"/>
    <property type="match status" value="4"/>
</dbReference>
<dbReference type="InParanoid" id="T0PY29"/>
<keyword evidence="2 3" id="KW-0040">ANK repeat</keyword>
<feature type="transmembrane region" description="Helical" evidence="5">
    <location>
        <begin position="906"/>
        <end position="925"/>
    </location>
</feature>
<dbReference type="OMA" id="LACFGAC"/>
<keyword evidence="7" id="KW-1185">Reference proteome</keyword>
<feature type="transmembrane region" description="Helical" evidence="5">
    <location>
        <begin position="931"/>
        <end position="951"/>
    </location>
</feature>
<feature type="repeat" description="ANK" evidence="3">
    <location>
        <begin position="149"/>
        <end position="181"/>
    </location>
</feature>
<dbReference type="GeneID" id="19955790"/>
<keyword evidence="1" id="KW-0677">Repeat</keyword>
<organism evidence="6 7">
    <name type="scientific">Saprolegnia diclina (strain VS20)</name>
    <dbReference type="NCBI Taxonomy" id="1156394"/>
    <lineage>
        <taxon>Eukaryota</taxon>
        <taxon>Sar</taxon>
        <taxon>Stramenopiles</taxon>
        <taxon>Oomycota</taxon>
        <taxon>Saprolegniomycetes</taxon>
        <taxon>Saprolegniales</taxon>
        <taxon>Saprolegniaceae</taxon>
        <taxon>Saprolegnia</taxon>
    </lineage>
</organism>
<dbReference type="VEuPathDB" id="FungiDB:SDRG_15063"/>
<accession>T0PY29</accession>
<keyword evidence="5" id="KW-0472">Membrane</keyword>
<protein>
    <submittedName>
        <fullName evidence="6">Uncharacterized protein</fullName>
    </submittedName>
</protein>
<keyword evidence="5" id="KW-0812">Transmembrane</keyword>
<feature type="compositionally biased region" description="Acidic residues" evidence="4">
    <location>
        <begin position="1170"/>
        <end position="1191"/>
    </location>
</feature>
<dbReference type="Proteomes" id="UP000030762">
    <property type="component" value="Unassembled WGS sequence"/>
</dbReference>
<dbReference type="Pfam" id="PF12796">
    <property type="entry name" value="Ank_2"/>
    <property type="match status" value="3"/>
</dbReference>